<dbReference type="RefSeq" id="XP_073897222.1">
    <property type="nucleotide sequence ID" value="XM_074041121.1"/>
</dbReference>
<evidence type="ECO:0000313" key="1">
    <source>
        <dbReference type="Proteomes" id="UP001732720"/>
    </source>
</evidence>
<accession>A0AC58JX35</accession>
<gene>
    <name evidence="2" type="primary">LOC141410800</name>
</gene>
<sequence>MCISIFLLLGEGSPRATPMIHVDVPDARDSPGSASTLNFCDPVWEQEVSLDELDQPVALPGPSPKGEESARVNEMTHVIVTDSRDAVETVCAPSLLDCSQDPKGSLDELDLSITPPGPPPAGKHYNMPPPNTRLGSRLYSYQENHDTATLHAADSDLLFLQKDMHENVEERDMIDDSAASDVFILSHEFISEDETLALREQLPETVDDLGTDADISVSDVFFFSTRVYLRK</sequence>
<evidence type="ECO:0000313" key="2">
    <source>
        <dbReference type="RefSeq" id="XP_073897222.1"/>
    </source>
</evidence>
<name>A0AC58JX35_CASCN</name>
<reference evidence="2" key="1">
    <citation type="submission" date="2025-08" db="UniProtKB">
        <authorList>
            <consortium name="RefSeq"/>
        </authorList>
    </citation>
    <scope>IDENTIFICATION</scope>
</reference>
<organism evidence="1 2">
    <name type="scientific">Castor canadensis</name>
    <name type="common">American beaver</name>
    <dbReference type="NCBI Taxonomy" id="51338"/>
    <lineage>
        <taxon>Eukaryota</taxon>
        <taxon>Metazoa</taxon>
        <taxon>Chordata</taxon>
        <taxon>Craniata</taxon>
        <taxon>Vertebrata</taxon>
        <taxon>Euteleostomi</taxon>
        <taxon>Mammalia</taxon>
        <taxon>Eutheria</taxon>
        <taxon>Euarchontoglires</taxon>
        <taxon>Glires</taxon>
        <taxon>Rodentia</taxon>
        <taxon>Castorimorpha</taxon>
        <taxon>Castoridae</taxon>
        <taxon>Castor</taxon>
    </lineage>
</organism>
<dbReference type="Proteomes" id="UP001732720">
    <property type="component" value="Chromosome 9"/>
</dbReference>
<protein>
    <submittedName>
        <fullName evidence="2">Uncharacterized protein</fullName>
    </submittedName>
</protein>
<proteinExistence type="predicted"/>
<keyword evidence="1" id="KW-1185">Reference proteome</keyword>